<dbReference type="GO" id="GO:0000724">
    <property type="term" value="P:double-strand break repair via homologous recombination"/>
    <property type="evidence" value="ECO:0007669"/>
    <property type="project" value="InterPro"/>
</dbReference>
<dbReference type="InterPro" id="IPR002093">
    <property type="entry name" value="BRCA2_repeat"/>
</dbReference>
<feature type="region of interest" description="Disordered" evidence="7">
    <location>
        <begin position="43"/>
        <end position="82"/>
    </location>
</feature>
<evidence type="ECO:0000256" key="7">
    <source>
        <dbReference type="SAM" id="MobiDB-lite"/>
    </source>
</evidence>
<dbReference type="Pfam" id="PF09103">
    <property type="entry name" value="BRCA-2_OB1"/>
    <property type="match status" value="1"/>
</dbReference>
<feature type="compositionally biased region" description="Basic and acidic residues" evidence="7">
    <location>
        <begin position="2196"/>
        <end position="2207"/>
    </location>
</feature>
<protein>
    <submittedName>
        <fullName evidence="10">Breast cancer type 2 susceptibility protein</fullName>
    </submittedName>
</protein>
<dbReference type="OrthoDB" id="21095at2759"/>
<dbReference type="InterPro" id="IPR036315">
    <property type="entry name" value="BRCA2_hlx_sf"/>
</dbReference>
<feature type="region of interest" description="Disordered" evidence="7">
    <location>
        <begin position="2031"/>
        <end position="2054"/>
    </location>
</feature>
<keyword evidence="4" id="KW-0233">DNA recombination</keyword>
<feature type="compositionally biased region" description="Polar residues" evidence="7">
    <location>
        <begin position="440"/>
        <end position="458"/>
    </location>
</feature>
<dbReference type="InterPro" id="IPR055077">
    <property type="entry name" value="BRCA2_TR2"/>
</dbReference>
<dbReference type="GeneID" id="103068142"/>
<feature type="compositionally biased region" description="Basic and acidic residues" evidence="7">
    <location>
        <begin position="47"/>
        <end position="59"/>
    </location>
</feature>
<feature type="region of interest" description="Disordered" evidence="7">
    <location>
        <begin position="542"/>
        <end position="569"/>
    </location>
</feature>
<keyword evidence="5" id="KW-0234">DNA repair</keyword>
<dbReference type="Pfam" id="PF21318">
    <property type="entry name" value="BRCA2DBD_OB2"/>
    <property type="match status" value="1"/>
</dbReference>
<dbReference type="Proteomes" id="UP000695026">
    <property type="component" value="Unplaced"/>
</dbReference>
<dbReference type="CDD" id="cd04494">
    <property type="entry name" value="BRCA2DBD_OB2"/>
    <property type="match status" value="1"/>
</dbReference>
<feature type="compositionally biased region" description="Polar residues" evidence="7">
    <location>
        <begin position="558"/>
        <end position="569"/>
    </location>
</feature>
<feature type="compositionally biased region" description="Polar residues" evidence="7">
    <location>
        <begin position="60"/>
        <end position="80"/>
    </location>
</feature>
<sequence length="3310" mass="371246">MEKKNVDTSAKKPSLFEIFKAQHSESDLGPISLNWFEELSSEAPPYDLKKPEDPLHKTMDQNTFKTPKGKLSTNNPSVSTPMIFKDRSKNLKMFTSPTEELAQFSKETGKTFSEMPSLRTQVDQSNEGMNPSSSCVFARCKTFSEMPSLRTQVDQSNEGMNPSSSCVFASPVVLQETQNNKYALSESLLQTPKIFEVQTQTCISESLGAEADPDMSWSSSLATPPTLSPTVIIDRGNDSVPGTKNHNERVDTIMYSLFSKYGKSLRSNNINRQSSSGIEISYAEMDSKIHNLESFLNESFGKNAFPGELNGYQKPSNAPKDEDNHGGIDNNFSQCVASSEIFLKKVNSVEENKKPVFYEKNHDEFDGEYEMIKSSNDSSVTKYERKLKSSKCNLNTNAPEIQITVSRKEDMPSSLICPWSQLDLSGLEITQLEKETLKGISSSSTLPVKQTSQDSPSSVEKECTAPKILESCMLNPIQDNKMSSPEKLSVPENSPLLIKNDSILLKHAEGEQSSFVNFSESNYFLTKNRTLTEFSEFQSSCSDFSRKDKTPSGHLLGNISSQASSDGRQLTSSSLKNISSLSSLKRRPKKFIYALNNSLVWQEERTTQRDGSLTCFMPVYTNLESGISELSEIPIKNEEQIESANNRTTKEKKHIGSEKYCTSANMLYESPCSEKSNIEHNITDNSALLLENNIKFPSDIAANYQTGLTENGIHEICHNNTSDRENGRKCAHFTNYSSSQEAFLEECTVPMKASETENKQVTLELAAQCLDSSIHSTKASKSKIMVMEKGMDTKQPPLLNLKEDTRGNKRRWLGCVCHRKTQNFKGFRTASDKQVVLSADKIRKGKLLFKDIEDQLPEDFQNEGKGAISNKKKQENIEIVSVRQNERNKHACNFLHASDSVVNFFHSDDTKIVFPEYGNKSLQNVLKSRQPEEKQNLTASQVAEITELSKILEETDSQFEFTQFKKHKTMMYNNTCESRCFDKKYLNSKDWKDTGFVGDFGKKHPGDNQSSYKHIDTVECKVDRQSNEQIILLKSNRTENKCFVPIISDPSQISQSDLGNHSSSKNKDEITNKGAELGSNINGMGEILNSYKIRSDGSNKCSSWYMPMEEIDIDWPQKAKKGHAGYIMQGSTKDTVAFVKEDTENKSKDVDCRKDSVVQITSTTEVNLKIIQKYSVRISENELSSTKNENVLAIRHFVNCGKTQCNNNCPETLSDLTCLVEVAKTEKNTTLNDAGGKEGFISEQEEKVNNPENIYFLQSIHTVADGNIFAEKSKRLNLLIDSDIQEEVNNMSYCRGKTHAGHKEAIISAKKSTELNQTEIYLGCNHENVPENRDKQTSGFLTASGKQITFTDKSLLKAKHLLSEEALCFGNMNNISNLIKPSVENSIKKNFKFGEGAEKCREARHFNDNFEDSLAVVSNTIKHGFKTENLETIKGLTLNLNASESCFNGEKKTSIFGETCKNENWMTSKCDLHLLDTSTFEKYSANEEKASTSKQLKARPVAFSFKTASGKPVEVSQEALKNAQQFLHKNCSNLESHSETNKCNTLGSSSDAFCTREYITSGYLNVEKIPVGYSGVSQFPITKELCKTAQTLPCAVPMLVDTVSGSNCETSDEYFETGKCSNNWVPTKGNCSSDFSTNKCTFFSTASGKPVQLSKDSLEKARLLFSEVETDSSGHQNFDSDHRYSCNEVYSVKNINASESGFKAENHSNISGEICKNENWMTPECGSRLLDISILEKSSTSEENTSTSKQLKARPVAFSFKTASGKTVKVSQEAIKNSQQFLHKNCSNLESQSETNKGNIFGSSDAFGSSDCISSSYLNVEKIPVEYSAVSLFPITKQFCESQTLPCTVPKSMETVSELNCKTSDDFIEMPMCSDTWTSNKETCKSDFSTDNCGFFSTASGKPVQLSKESLKKASLLFSEIESGLSGYQSFVPDCSYDYNTVTSVRKKVSPRENKLLISQRKKNPKIEVYSSIPCDFNTACGKQIQISQKALQNAMGLFKEFDDISANDFFDESLKQAHNFPIKTPVTKIKQEHEVNSSSKPKEKCKTRKNLNENDTPKTLLNIEIPMCITYTEKYKQPAEFKKSFSCSKEAIESLKMTQPCQSRINTKYATERNLDFLCPDYSQTPDNYSEVEASESAKAFMEDDDFTDSEVQKSIQKSILSSEKANNYLLRTRSGKRHVEKENTFGEPPIKRKLLPEFDQSEKSSRSSFKSSRSSPYGTMNDRKKLFNKISLKPAICGSFSSTNERQEILNPNLSIPDQVRKGSKSGGFSEQSSIRSLAQFGKILTEENKKIQNHNSVKKTTKIFVPPFKIKSRTSEDEISNVKEHPSFSRKSISRMEEYNTTEINKSIVSEKDNCARISALDSECSKTVQDVTKMITYLQYARNLQQMRIAKKQEQIIHPQPGSLYLVRMSSGLCRTPLKIAVKEKLPDFYSSEQLYAFGVSKQCIKICSTNAEDFQFLIQDFFSRKYFLENHGIQLADGGYIIPNDEGKAGKEEFYRALCDTPGVDPNLISKAWVYNHYKWIVWKLAAMEVAFPQVFASKCLTPEGVLLQLKYRYDIEVDKSQRSAIKRITERDDVAGKTIILCISKIISFSTNMPHIADSKSTTEDNKKEVAVIEVTDGWYGIRAVLDPPLQSLLYRQKLTVGQKIVVHGAELVGSQDASTPLEAPESLMLKITANSTRRARWYAKLGYYRDPRPFSLPLSSLFSDGGTVGCIDVIVQKIYPIQWMEKISAGSCVFRNNRAEEREAAKFAENRQKTLEALLAKIQAKFEKNDDKDKRVLRSHTLTRQQIRGLQDGAELYEAIINSADPSHMEGFFSEEQLKSLNSHRQMVNDKKQAQIEAEFRKAVESAEQEKNSSCRRDVSSIIKLRIVDYGTEESTKEVILNIWRPSSHVCSLLKEGGRYRILQLSASHSKGKLETASIQLTATKKTQYLQLPVSQESLLQAYRPRECLVYGKLLEPSFRPACSEVDLVGYIVYFTKRTGFSTLVYLSDKHHNIIAVQICTDLKQLAIEDIIIPSALIAATNLQWRPEFKSDIPTLFAGELSAFSSNPKENHLQEIFKELKNTVENDSCFSKDAQCKVMHLLKSDRLQLLNLSRECGSLDPFSGNKQAITIPNSELRHQSPLTIGKSDTKPSFTLGSATVTTDLQETPKNYKKRKAMDLLSQVPSPPPVKPICTFISPSLKKAFQPPRSSCTQSEKTSVKKTESKINKTPLLKLSGIAPESNFVADEELAMINTQALLSNFPEEKGIGSMGEIARVYPAQHTAVFLQTDHSVQSTSRKKTHQDNTKGGMNFLQKKNKNSSLVA</sequence>
<evidence type="ECO:0000256" key="6">
    <source>
        <dbReference type="SAM" id="Coils"/>
    </source>
</evidence>
<dbReference type="PIRSF" id="PIRSF002397">
    <property type="entry name" value="BRCA2"/>
    <property type="match status" value="1"/>
</dbReference>
<dbReference type="GO" id="GO:0006355">
    <property type="term" value="P:regulation of DNA-templated transcription"/>
    <property type="evidence" value="ECO:0007669"/>
    <property type="project" value="TreeGrafter"/>
</dbReference>
<dbReference type="PANTHER" id="PTHR11289">
    <property type="entry name" value="BREAST CANCER TYPE 2 SUSCEPTIBILITY PROTEIN BRCA2"/>
    <property type="match status" value="1"/>
</dbReference>
<feature type="region of interest" description="Disordered" evidence="7">
    <location>
        <begin position="2173"/>
        <end position="2222"/>
    </location>
</feature>
<feature type="coiled-coil region" evidence="6">
    <location>
        <begin position="2745"/>
        <end position="2772"/>
    </location>
</feature>
<dbReference type="OMA" id="CWYTKLG"/>
<keyword evidence="1" id="KW-0677">Repeat</keyword>
<evidence type="ECO:0000256" key="5">
    <source>
        <dbReference type="ARBA" id="ARBA00023204"/>
    </source>
</evidence>
<gene>
    <name evidence="10" type="primary">BRCA2</name>
</gene>
<dbReference type="FunFam" id="2.40.50.140:FF:000205">
    <property type="entry name" value="Breast cancer susceptibility protein 2"/>
    <property type="match status" value="1"/>
</dbReference>
<reference evidence="10" key="1">
    <citation type="submission" date="2025-08" db="UniProtKB">
        <authorList>
            <consortium name="RefSeq"/>
        </authorList>
    </citation>
    <scope>IDENTIFICATION</scope>
    <source>
        <tissue evidence="10">Liver</tissue>
    </source>
</reference>
<evidence type="ECO:0000313" key="10">
    <source>
        <dbReference type="RefSeq" id="XP_025019368.1"/>
    </source>
</evidence>
<keyword evidence="3" id="KW-0238">DNA-binding</keyword>
<keyword evidence="9" id="KW-1185">Reference proteome</keyword>
<dbReference type="SMART" id="SM01341">
    <property type="entry name" value="Tower"/>
    <property type="match status" value="1"/>
</dbReference>
<dbReference type="KEGG" id="pbi:103068142"/>
<dbReference type="InterPro" id="IPR012340">
    <property type="entry name" value="NA-bd_OB-fold"/>
</dbReference>
<dbReference type="Gene3D" id="2.40.50.140">
    <property type="entry name" value="Nucleic acid-binding proteins"/>
    <property type="match status" value="3"/>
</dbReference>
<dbReference type="GO" id="GO:0003677">
    <property type="term" value="F:DNA binding"/>
    <property type="evidence" value="ECO:0007669"/>
    <property type="project" value="UniProtKB-KW"/>
</dbReference>
<dbReference type="Pfam" id="PF09104">
    <property type="entry name" value="BRCA-2_OB3"/>
    <property type="match status" value="1"/>
</dbReference>
<dbReference type="InterPro" id="IPR015188">
    <property type="entry name" value="BRCA2_OB_3"/>
</dbReference>
<organism evidence="9 10">
    <name type="scientific">Python bivittatus</name>
    <name type="common">Burmese python</name>
    <name type="synonym">Python molurus bivittatus</name>
    <dbReference type="NCBI Taxonomy" id="176946"/>
    <lineage>
        <taxon>Eukaryota</taxon>
        <taxon>Metazoa</taxon>
        <taxon>Chordata</taxon>
        <taxon>Craniata</taxon>
        <taxon>Vertebrata</taxon>
        <taxon>Euteleostomi</taxon>
        <taxon>Lepidosauria</taxon>
        <taxon>Squamata</taxon>
        <taxon>Bifurcata</taxon>
        <taxon>Unidentata</taxon>
        <taxon>Episquamata</taxon>
        <taxon>Toxicofera</taxon>
        <taxon>Serpentes</taxon>
        <taxon>Henophidia</taxon>
        <taxon>Pythonidae</taxon>
        <taxon>Python</taxon>
    </lineage>
</organism>
<dbReference type="SUPFAM" id="SSF50249">
    <property type="entry name" value="Nucleic acid-binding proteins"/>
    <property type="match status" value="3"/>
</dbReference>
<dbReference type="Gene3D" id="6.10.70.10">
    <property type="match status" value="1"/>
</dbReference>
<dbReference type="CTD" id="675"/>
<evidence type="ECO:0000256" key="3">
    <source>
        <dbReference type="ARBA" id="ARBA00023125"/>
    </source>
</evidence>
<dbReference type="SUPFAM" id="SSF81878">
    <property type="entry name" value="BRCA2 tower domain"/>
    <property type="match status" value="1"/>
</dbReference>
<dbReference type="InterPro" id="IPR048262">
    <property type="entry name" value="BRCA2_OB_2_dom"/>
</dbReference>
<evidence type="ECO:0000313" key="9">
    <source>
        <dbReference type="Proteomes" id="UP000695026"/>
    </source>
</evidence>
<evidence type="ECO:0000256" key="2">
    <source>
        <dbReference type="ARBA" id="ARBA00022763"/>
    </source>
</evidence>
<dbReference type="Pfam" id="PF00634">
    <property type="entry name" value="BRCA2"/>
    <property type="match status" value="4"/>
</dbReference>
<dbReference type="CDD" id="cd04493">
    <property type="entry name" value="BRCA2DBD_OB1"/>
    <property type="match status" value="1"/>
</dbReference>
<feature type="region of interest" description="Disordered" evidence="7">
    <location>
        <begin position="1053"/>
        <end position="1074"/>
    </location>
</feature>
<evidence type="ECO:0000256" key="1">
    <source>
        <dbReference type="ARBA" id="ARBA00022737"/>
    </source>
</evidence>
<dbReference type="Pfam" id="PF09169">
    <property type="entry name" value="BRCA-2_helical"/>
    <property type="match status" value="1"/>
</dbReference>
<dbReference type="InterPro" id="IPR015187">
    <property type="entry name" value="BRCA2_OB_1"/>
</dbReference>
<keyword evidence="2" id="KW-0227">DNA damage</keyword>
<feature type="region of interest" description="Disordered" evidence="7">
    <location>
        <begin position="3276"/>
        <end position="3310"/>
    </location>
</feature>
<feature type="region of interest" description="Disordered" evidence="7">
    <location>
        <begin position="440"/>
        <end position="460"/>
    </location>
</feature>
<proteinExistence type="predicted"/>
<evidence type="ECO:0000259" key="8">
    <source>
        <dbReference type="SMART" id="SM01341"/>
    </source>
</evidence>
<dbReference type="Pfam" id="PF09121">
    <property type="entry name" value="Tower"/>
    <property type="match status" value="1"/>
</dbReference>
<name>A0A9F5IPY4_PYTBI</name>
<dbReference type="InterPro" id="IPR015525">
    <property type="entry name" value="BRCA2"/>
</dbReference>
<dbReference type="InterPro" id="IPR015252">
    <property type="entry name" value="BRCA2_hlx"/>
</dbReference>
<dbReference type="SUPFAM" id="SSF81872">
    <property type="entry name" value="BRCA2 helical domain"/>
    <property type="match status" value="1"/>
</dbReference>
<keyword evidence="6" id="KW-0175">Coiled coil</keyword>
<feature type="region of interest" description="Disordered" evidence="7">
    <location>
        <begin position="307"/>
        <end position="328"/>
    </location>
</feature>
<feature type="compositionally biased region" description="Low complexity" evidence="7">
    <location>
        <begin position="2208"/>
        <end position="2217"/>
    </location>
</feature>
<dbReference type="RefSeq" id="XP_025019368.1">
    <property type="nucleotide sequence ID" value="XM_025163600.1"/>
</dbReference>
<dbReference type="PANTHER" id="PTHR11289:SF0">
    <property type="entry name" value="BREAST CANCER TYPE 2 SUSCEPTIBILITY PROTEIN"/>
    <property type="match status" value="1"/>
</dbReference>
<dbReference type="InterPro" id="IPR015205">
    <property type="entry name" value="Tower_dom"/>
</dbReference>
<feature type="domain" description="Tower" evidence="8">
    <location>
        <begin position="2731"/>
        <end position="2772"/>
    </location>
</feature>
<dbReference type="Pfam" id="PF22687">
    <property type="entry name" value="BRCA2_TR2"/>
    <property type="match status" value="1"/>
</dbReference>
<evidence type="ECO:0000256" key="4">
    <source>
        <dbReference type="ARBA" id="ARBA00023172"/>
    </source>
</evidence>
<accession>A0A9F5IPY4</accession>
<dbReference type="PROSITE" id="PS50138">
    <property type="entry name" value="BRCA2_REPEAT"/>
    <property type="match status" value="7"/>
</dbReference>